<dbReference type="InterPro" id="IPR009768">
    <property type="entry name" value="MAP70"/>
</dbReference>
<evidence type="ECO:0000256" key="4">
    <source>
        <dbReference type="ARBA" id="ARBA00022701"/>
    </source>
</evidence>
<dbReference type="GO" id="GO:0008017">
    <property type="term" value="F:microtubule binding"/>
    <property type="evidence" value="ECO:0007669"/>
    <property type="project" value="InterPro"/>
</dbReference>
<evidence type="ECO:0000256" key="8">
    <source>
        <dbReference type="SAM" id="MobiDB-lite"/>
    </source>
</evidence>
<keyword evidence="10" id="KW-1185">Reference proteome</keyword>
<feature type="region of interest" description="Disordered" evidence="8">
    <location>
        <begin position="350"/>
        <end position="375"/>
    </location>
</feature>
<dbReference type="Proteomes" id="UP000467840">
    <property type="component" value="Chromosome 9"/>
</dbReference>
<gene>
    <name evidence="9" type="ORF">GH714_011127</name>
</gene>
<feature type="coiled-coil region" evidence="7">
    <location>
        <begin position="27"/>
        <end position="103"/>
    </location>
</feature>
<accession>A0A6A6LX80</accession>
<comment type="subcellular location">
    <subcellularLocation>
        <location evidence="1">Cytoplasm</location>
        <location evidence="1">Cytoskeleton</location>
    </subcellularLocation>
</comment>
<dbReference type="Pfam" id="PF07058">
    <property type="entry name" value="MAP70"/>
    <property type="match status" value="1"/>
</dbReference>
<dbReference type="GO" id="GO:0007010">
    <property type="term" value="P:cytoskeleton organization"/>
    <property type="evidence" value="ECO:0007669"/>
    <property type="project" value="InterPro"/>
</dbReference>
<evidence type="ECO:0000256" key="1">
    <source>
        <dbReference type="ARBA" id="ARBA00004245"/>
    </source>
</evidence>
<evidence type="ECO:0000256" key="7">
    <source>
        <dbReference type="SAM" id="Coils"/>
    </source>
</evidence>
<proteinExistence type="inferred from homology"/>
<evidence type="ECO:0000256" key="3">
    <source>
        <dbReference type="ARBA" id="ARBA00022490"/>
    </source>
</evidence>
<dbReference type="EMBL" id="JAAGAX010000008">
    <property type="protein sequence ID" value="KAF2306072.1"/>
    <property type="molecule type" value="Genomic_DNA"/>
</dbReference>
<evidence type="ECO:0000313" key="10">
    <source>
        <dbReference type="Proteomes" id="UP000467840"/>
    </source>
</evidence>
<evidence type="ECO:0000256" key="5">
    <source>
        <dbReference type="ARBA" id="ARBA00023054"/>
    </source>
</evidence>
<keyword evidence="4" id="KW-0493">Microtubule</keyword>
<comment type="similarity">
    <text evidence="2">Belongs to the MAP70 family.</text>
</comment>
<feature type="coiled-coil region" evidence="7">
    <location>
        <begin position="137"/>
        <end position="268"/>
    </location>
</feature>
<name>A0A6A6LX80_HEVBR</name>
<comment type="caution">
    <text evidence="9">The sequence shown here is derived from an EMBL/GenBank/DDBJ whole genome shotgun (WGS) entry which is preliminary data.</text>
</comment>
<evidence type="ECO:0008006" key="11">
    <source>
        <dbReference type="Google" id="ProtNLM"/>
    </source>
</evidence>
<dbReference type="PANTHER" id="PTHR31246:SF5">
    <property type="entry name" value="MICROTUBULE-ASSOCIATED PROTEIN 70-5"/>
    <property type="match status" value="1"/>
</dbReference>
<dbReference type="GO" id="GO:0005874">
    <property type="term" value="C:microtubule"/>
    <property type="evidence" value="ECO:0007669"/>
    <property type="project" value="UniProtKB-KW"/>
</dbReference>
<evidence type="ECO:0000256" key="2">
    <source>
        <dbReference type="ARBA" id="ARBA00008825"/>
    </source>
</evidence>
<dbReference type="PANTHER" id="PTHR31246">
    <property type="entry name" value="MICROTUBULE-ASSOCIATED PROTEIN 70-2"/>
    <property type="match status" value="1"/>
</dbReference>
<keyword evidence="6" id="KW-0206">Cytoskeleton</keyword>
<keyword evidence="3" id="KW-0963">Cytoplasm</keyword>
<feature type="compositionally biased region" description="Polar residues" evidence="8">
    <location>
        <begin position="359"/>
        <end position="375"/>
    </location>
</feature>
<reference evidence="9 10" key="1">
    <citation type="journal article" date="2020" name="Mol. Plant">
        <title>The Chromosome-Based Rubber Tree Genome Provides New Insights into Spurge Genome Evolution and Rubber Biosynthesis.</title>
        <authorList>
            <person name="Liu J."/>
            <person name="Shi C."/>
            <person name="Shi C.C."/>
            <person name="Li W."/>
            <person name="Zhang Q.J."/>
            <person name="Zhang Y."/>
            <person name="Li K."/>
            <person name="Lu H.F."/>
            <person name="Shi C."/>
            <person name="Zhu S.T."/>
            <person name="Xiao Z.Y."/>
            <person name="Nan H."/>
            <person name="Yue Y."/>
            <person name="Zhu X.G."/>
            <person name="Wu Y."/>
            <person name="Hong X.N."/>
            <person name="Fan G.Y."/>
            <person name="Tong Y."/>
            <person name="Zhang D."/>
            <person name="Mao C.L."/>
            <person name="Liu Y.L."/>
            <person name="Hao S.J."/>
            <person name="Liu W.Q."/>
            <person name="Lv M.Q."/>
            <person name="Zhang H.B."/>
            <person name="Liu Y."/>
            <person name="Hu-Tang G.R."/>
            <person name="Wang J.P."/>
            <person name="Wang J.H."/>
            <person name="Sun Y.H."/>
            <person name="Ni S.B."/>
            <person name="Chen W.B."/>
            <person name="Zhang X.C."/>
            <person name="Jiao Y.N."/>
            <person name="Eichler E.E."/>
            <person name="Li G.H."/>
            <person name="Liu X."/>
            <person name="Gao L.Z."/>
        </authorList>
    </citation>
    <scope>NUCLEOTIDE SEQUENCE [LARGE SCALE GENOMIC DNA]</scope>
    <source>
        <strain evidence="10">cv. GT1</strain>
        <tissue evidence="9">Leaf</tissue>
    </source>
</reference>
<keyword evidence="5 7" id="KW-0175">Coiled coil</keyword>
<dbReference type="AlphaFoldDB" id="A0A6A6LX80"/>
<protein>
    <recommendedName>
        <fullName evidence="11">Microtubule-associated protein 70-5</fullName>
    </recommendedName>
</protein>
<sequence length="510" mass="58135">MVGYEEQLLPGGEQLSLSQPDPFVIELNRLQNLHKEKDRELGAAHAEIKALRTTEVSKDRAIEELGNDVNKLDQKIRDTENLLEHKNLEIKKLTNEKKDALAAQYAAESTLRRLHANLKDDDSLPIESFIAPLEAEIKIYKSEIAALHEDKKAMERLNKSKESALLEAERILRSALERALMVEEVQNQNYELKRQIEICQEENRILEKTNRQKVLEVERLSQTIQELEEAILAGGVAANTIRDYKRQISEINEEKRLLERELARAKVSANRVATVVANEWNENDKVMPVKQWLEERRLLQVLFLNRITPLQDKLMLRLKTLEEGLKHVSSFSINSPKPAKTSNILGFLSSNGGLRKRSSSQPRASTISRSTPLQQPNIENENANAARELKRADSFKKKYCSAENKLRNSLWASRSKVTDSNGKENTELMANTDANIDKYEKDETTISTEMKNKAGGNEDLHCMGTKNPECEDVVSGFLYDRLQKEVINLRKSCEANDSILDAKDQEIQVK</sequence>
<organism evidence="9 10">
    <name type="scientific">Hevea brasiliensis</name>
    <name type="common">Para rubber tree</name>
    <name type="synonym">Siphonia brasiliensis</name>
    <dbReference type="NCBI Taxonomy" id="3981"/>
    <lineage>
        <taxon>Eukaryota</taxon>
        <taxon>Viridiplantae</taxon>
        <taxon>Streptophyta</taxon>
        <taxon>Embryophyta</taxon>
        <taxon>Tracheophyta</taxon>
        <taxon>Spermatophyta</taxon>
        <taxon>Magnoliopsida</taxon>
        <taxon>eudicotyledons</taxon>
        <taxon>Gunneridae</taxon>
        <taxon>Pentapetalae</taxon>
        <taxon>rosids</taxon>
        <taxon>fabids</taxon>
        <taxon>Malpighiales</taxon>
        <taxon>Euphorbiaceae</taxon>
        <taxon>Crotonoideae</taxon>
        <taxon>Micrandreae</taxon>
        <taxon>Hevea</taxon>
    </lineage>
</organism>
<evidence type="ECO:0000256" key="6">
    <source>
        <dbReference type="ARBA" id="ARBA00023212"/>
    </source>
</evidence>
<evidence type="ECO:0000313" key="9">
    <source>
        <dbReference type="EMBL" id="KAF2306072.1"/>
    </source>
</evidence>